<dbReference type="PROSITE" id="PS50005">
    <property type="entry name" value="TPR"/>
    <property type="match status" value="1"/>
</dbReference>
<dbReference type="InterPro" id="IPR019734">
    <property type="entry name" value="TPR_rpt"/>
</dbReference>
<dbReference type="SUPFAM" id="SSF48452">
    <property type="entry name" value="TPR-like"/>
    <property type="match status" value="1"/>
</dbReference>
<accession>D8TRD7</accession>
<evidence type="ECO:0000256" key="1">
    <source>
        <dbReference type="PROSITE-ProRule" id="PRU00339"/>
    </source>
</evidence>
<dbReference type="PANTHER" id="PTHR45588">
    <property type="entry name" value="TPR DOMAIN-CONTAINING PROTEIN"/>
    <property type="match status" value="1"/>
</dbReference>
<dbReference type="EMBL" id="GL378333">
    <property type="protein sequence ID" value="EFJ49876.1"/>
    <property type="molecule type" value="Genomic_DNA"/>
</dbReference>
<dbReference type="AlphaFoldDB" id="D8TRD7"/>
<gene>
    <name evidence="2" type="ORF">VOLCADRAFT_89314</name>
</gene>
<dbReference type="OrthoDB" id="414774at2759"/>
<dbReference type="Gene3D" id="1.25.40.10">
    <property type="entry name" value="Tetratricopeptide repeat domain"/>
    <property type="match status" value="1"/>
</dbReference>
<evidence type="ECO:0000313" key="2">
    <source>
        <dbReference type="EMBL" id="EFJ49876.1"/>
    </source>
</evidence>
<name>D8TRD7_VOLCA</name>
<keyword evidence="1" id="KW-0802">TPR repeat</keyword>
<dbReference type="InParanoid" id="D8TRD7"/>
<dbReference type="PANTHER" id="PTHR45588:SF1">
    <property type="entry name" value="WW DOMAIN-CONTAINING PROTEIN"/>
    <property type="match status" value="1"/>
</dbReference>
<reference evidence="2 3" key="1">
    <citation type="journal article" date="2010" name="Science">
        <title>Genomic analysis of organismal complexity in the multicellular green alga Volvox carteri.</title>
        <authorList>
            <person name="Prochnik S.E."/>
            <person name="Umen J."/>
            <person name="Nedelcu A.M."/>
            <person name="Hallmann A."/>
            <person name="Miller S.M."/>
            <person name="Nishii I."/>
            <person name="Ferris P."/>
            <person name="Kuo A."/>
            <person name="Mitros T."/>
            <person name="Fritz-Laylin L.K."/>
            <person name="Hellsten U."/>
            <person name="Chapman J."/>
            <person name="Simakov O."/>
            <person name="Rensing S.A."/>
            <person name="Terry A."/>
            <person name="Pangilinan J."/>
            <person name="Kapitonov V."/>
            <person name="Jurka J."/>
            <person name="Salamov A."/>
            <person name="Shapiro H."/>
            <person name="Schmutz J."/>
            <person name="Grimwood J."/>
            <person name="Lindquist E."/>
            <person name="Lucas S."/>
            <person name="Grigoriev I.V."/>
            <person name="Schmitt R."/>
            <person name="Kirk D."/>
            <person name="Rokhsar D.S."/>
        </authorList>
    </citation>
    <scope>NUCLEOTIDE SEQUENCE [LARGE SCALE GENOMIC DNA]</scope>
    <source>
        <strain evidence="3">f. Nagariensis / Eve</strain>
    </source>
</reference>
<dbReference type="InterPro" id="IPR011990">
    <property type="entry name" value="TPR-like_helical_dom_sf"/>
</dbReference>
<dbReference type="RefSeq" id="XP_002948941.1">
    <property type="nucleotide sequence ID" value="XM_002948895.1"/>
</dbReference>
<keyword evidence="3" id="KW-1185">Reference proteome</keyword>
<dbReference type="STRING" id="3068.D8TRD7"/>
<dbReference type="Proteomes" id="UP000001058">
    <property type="component" value="Unassembled WGS sequence"/>
</dbReference>
<feature type="repeat" description="TPR" evidence="1">
    <location>
        <begin position="36"/>
        <end position="69"/>
    </location>
</feature>
<sequence>MHAEATVLDYLSGEDAVLYQGLGQNYFVPSTRKMNAQAYFQLGLMLMHVFWYDLAIQKFQKARSLDPNFAMAYWGEAMCYKQPLWQTEDLASAQAVLAALNQTQAVKNAAGVHVL</sequence>
<protein>
    <submittedName>
        <fullName evidence="2">Uncharacterized protein</fullName>
    </submittedName>
</protein>
<organism evidence="3">
    <name type="scientific">Volvox carteri f. nagariensis</name>
    <dbReference type="NCBI Taxonomy" id="3068"/>
    <lineage>
        <taxon>Eukaryota</taxon>
        <taxon>Viridiplantae</taxon>
        <taxon>Chlorophyta</taxon>
        <taxon>core chlorophytes</taxon>
        <taxon>Chlorophyceae</taxon>
        <taxon>CS clade</taxon>
        <taxon>Chlamydomonadales</taxon>
        <taxon>Volvocaceae</taxon>
        <taxon>Volvox</taxon>
    </lineage>
</organism>
<dbReference type="GeneID" id="9623646"/>
<dbReference type="KEGG" id="vcn:VOLCADRAFT_89314"/>
<evidence type="ECO:0000313" key="3">
    <source>
        <dbReference type="Proteomes" id="UP000001058"/>
    </source>
</evidence>
<proteinExistence type="predicted"/>